<feature type="non-terminal residue" evidence="2">
    <location>
        <position position="78"/>
    </location>
</feature>
<dbReference type="Pfam" id="PF09899">
    <property type="entry name" value="DUF2126"/>
    <property type="match status" value="1"/>
</dbReference>
<proteinExistence type="predicted"/>
<dbReference type="InterPro" id="IPR018667">
    <property type="entry name" value="DUF2126"/>
</dbReference>
<name>A0A7W2FVD4_9VIBR</name>
<gene>
    <name evidence="2" type="ORF">H2O73_21435</name>
</gene>
<sequence length="78" mass="9533">RACVALFWERPYKHKLIEWGHSLHDRFMLPHFLWRDLTDVLQFLADNGYPFKSQWYESFLEFRCPRVGTMELEGVELE</sequence>
<feature type="non-terminal residue" evidence="2">
    <location>
        <position position="1"/>
    </location>
</feature>
<organism evidence="2 3">
    <name type="scientific">Vibrio marinisediminis</name>
    <dbReference type="NCBI Taxonomy" id="2758441"/>
    <lineage>
        <taxon>Bacteria</taxon>
        <taxon>Pseudomonadati</taxon>
        <taxon>Pseudomonadota</taxon>
        <taxon>Gammaproteobacteria</taxon>
        <taxon>Vibrionales</taxon>
        <taxon>Vibrionaceae</taxon>
        <taxon>Vibrio</taxon>
    </lineage>
</organism>
<keyword evidence="3" id="KW-1185">Reference proteome</keyword>
<evidence type="ECO:0000313" key="2">
    <source>
        <dbReference type="EMBL" id="MBA5764914.1"/>
    </source>
</evidence>
<evidence type="ECO:0000259" key="1">
    <source>
        <dbReference type="Pfam" id="PF09899"/>
    </source>
</evidence>
<protein>
    <submittedName>
        <fullName evidence="2">Transglutaminase family protein</fullName>
    </submittedName>
</protein>
<dbReference type="RefSeq" id="WP_182110837.1">
    <property type="nucleotide sequence ID" value="NZ_JACFYF010000346.1"/>
</dbReference>
<dbReference type="AlphaFoldDB" id="A0A7W2FVD4"/>
<evidence type="ECO:0000313" key="3">
    <source>
        <dbReference type="Proteomes" id="UP000571701"/>
    </source>
</evidence>
<dbReference type="Proteomes" id="UP000571701">
    <property type="component" value="Unassembled WGS sequence"/>
</dbReference>
<reference evidence="2 3" key="1">
    <citation type="submission" date="2020-07" db="EMBL/GenBank/DDBJ databases">
        <title>Vibrio marinisediminis sp. nov., isolated from marine sediment.</title>
        <authorList>
            <person name="Ji X."/>
        </authorList>
    </citation>
    <scope>NUCLEOTIDE SEQUENCE [LARGE SCALE GENOMIC DNA]</scope>
    <source>
        <strain evidence="2 3">404</strain>
    </source>
</reference>
<comment type="caution">
    <text evidence="2">The sequence shown here is derived from an EMBL/GenBank/DDBJ whole genome shotgun (WGS) entry which is preliminary data.</text>
</comment>
<dbReference type="EMBL" id="JACFYF010000346">
    <property type="protein sequence ID" value="MBA5764914.1"/>
    <property type="molecule type" value="Genomic_DNA"/>
</dbReference>
<accession>A0A7W2FVD4</accession>
<feature type="domain" description="DUF2126" evidence="1">
    <location>
        <begin position="1"/>
        <end position="78"/>
    </location>
</feature>